<organism evidence="1 2">
    <name type="scientific">Populus alba</name>
    <name type="common">White poplar</name>
    <dbReference type="NCBI Taxonomy" id="43335"/>
    <lineage>
        <taxon>Eukaryota</taxon>
        <taxon>Viridiplantae</taxon>
        <taxon>Streptophyta</taxon>
        <taxon>Embryophyta</taxon>
        <taxon>Tracheophyta</taxon>
        <taxon>Spermatophyta</taxon>
        <taxon>Magnoliopsida</taxon>
        <taxon>eudicotyledons</taxon>
        <taxon>Gunneridae</taxon>
        <taxon>Pentapetalae</taxon>
        <taxon>rosids</taxon>
        <taxon>fabids</taxon>
        <taxon>Malpighiales</taxon>
        <taxon>Salicaceae</taxon>
        <taxon>Saliceae</taxon>
        <taxon>Populus</taxon>
    </lineage>
</organism>
<dbReference type="Proteomes" id="UP000309997">
    <property type="component" value="Unassembled WGS sequence"/>
</dbReference>
<name>A0ACC4CH81_POPAL</name>
<gene>
    <name evidence="1" type="ORF">D5086_008956</name>
</gene>
<dbReference type="EMBL" id="RCHU02000004">
    <property type="protein sequence ID" value="KAL3597319.1"/>
    <property type="molecule type" value="Genomic_DNA"/>
</dbReference>
<keyword evidence="2" id="KW-1185">Reference proteome</keyword>
<accession>A0ACC4CH81</accession>
<protein>
    <submittedName>
        <fullName evidence="1">Uncharacterized protein</fullName>
    </submittedName>
</protein>
<proteinExistence type="predicted"/>
<evidence type="ECO:0000313" key="2">
    <source>
        <dbReference type="Proteomes" id="UP000309997"/>
    </source>
</evidence>
<comment type="caution">
    <text evidence="1">The sequence shown here is derived from an EMBL/GenBank/DDBJ whole genome shotgun (WGS) entry which is preliminary data.</text>
</comment>
<sequence length="79" mass="8810">MLKLWLNSLPKHVTTLSVYKMSIVCGKDSLNVPFKILVRLDLGLGRISSPRNRTVAMVASTLNILLYSISSSGCLLWFQ</sequence>
<reference evidence="1 2" key="1">
    <citation type="journal article" date="2024" name="Plant Biotechnol. J.">
        <title>Genome and CRISPR/Cas9 system of a widespread forest tree (Populus alba) in the world.</title>
        <authorList>
            <person name="Liu Y.J."/>
            <person name="Jiang P.F."/>
            <person name="Han X.M."/>
            <person name="Li X.Y."/>
            <person name="Wang H.M."/>
            <person name="Wang Y.J."/>
            <person name="Wang X.X."/>
            <person name="Zeng Q.Y."/>
        </authorList>
    </citation>
    <scope>NUCLEOTIDE SEQUENCE [LARGE SCALE GENOMIC DNA]</scope>
    <source>
        <strain evidence="2">cv. PAL-ZL1</strain>
    </source>
</reference>
<evidence type="ECO:0000313" key="1">
    <source>
        <dbReference type="EMBL" id="KAL3597319.1"/>
    </source>
</evidence>